<dbReference type="GO" id="GO:0005576">
    <property type="term" value="C:extracellular region"/>
    <property type="evidence" value="ECO:0007669"/>
    <property type="project" value="UniProtKB-SubCell"/>
</dbReference>
<evidence type="ECO:0000313" key="5">
    <source>
        <dbReference type="EMBL" id="PKB99785.1"/>
    </source>
</evidence>
<accession>A0A2N0NYY4</accession>
<name>A0A2N0NYY4_9GLOM</name>
<dbReference type="InterPro" id="IPR045379">
    <property type="entry name" value="Crinkler_N"/>
</dbReference>
<comment type="subcellular location">
    <subcellularLocation>
        <location evidence="1">Host cell</location>
    </subcellularLocation>
    <subcellularLocation>
        <location evidence="2">Secreted</location>
    </subcellularLocation>
</comment>
<proteinExistence type="predicted"/>
<reference evidence="5 6" key="1">
    <citation type="submission" date="2016-04" db="EMBL/GenBank/DDBJ databases">
        <title>Genome analyses suggest a sexual origin of heterokaryosis in a supposedly ancient asexual fungus.</title>
        <authorList>
            <person name="Ropars J."/>
            <person name="Sedzielewska K."/>
            <person name="Noel J."/>
            <person name="Charron P."/>
            <person name="Farinelli L."/>
            <person name="Marton T."/>
            <person name="Kruger M."/>
            <person name="Pelin A."/>
            <person name="Brachmann A."/>
            <person name="Corradi N."/>
        </authorList>
    </citation>
    <scope>NUCLEOTIDE SEQUENCE [LARGE SCALE GENOMIC DNA]</scope>
    <source>
        <strain evidence="5 6">A5</strain>
    </source>
</reference>
<feature type="domain" description="Crinkler effector protein N-terminal" evidence="4">
    <location>
        <begin position="3"/>
        <end position="93"/>
    </location>
</feature>
<comment type="caution">
    <text evidence="5">The sequence shown here is derived from an EMBL/GenBank/DDBJ whole genome shotgun (WGS) entry which is preliminary data.</text>
</comment>
<dbReference type="AlphaFoldDB" id="A0A2N0NYY4"/>
<keyword evidence="3" id="KW-0964">Secreted</keyword>
<organism evidence="5 6">
    <name type="scientific">Rhizophagus irregularis</name>
    <dbReference type="NCBI Taxonomy" id="588596"/>
    <lineage>
        <taxon>Eukaryota</taxon>
        <taxon>Fungi</taxon>
        <taxon>Fungi incertae sedis</taxon>
        <taxon>Mucoromycota</taxon>
        <taxon>Glomeromycotina</taxon>
        <taxon>Glomeromycetes</taxon>
        <taxon>Glomerales</taxon>
        <taxon>Glomeraceae</taxon>
        <taxon>Rhizophagus</taxon>
    </lineage>
</organism>
<dbReference type="VEuPathDB" id="FungiDB:FUN_002609"/>
<evidence type="ECO:0000256" key="3">
    <source>
        <dbReference type="ARBA" id="ARBA00022525"/>
    </source>
</evidence>
<dbReference type="Proteomes" id="UP000232722">
    <property type="component" value="Unassembled WGS sequence"/>
</dbReference>
<protein>
    <recommendedName>
        <fullName evidence="4">Crinkler effector protein N-terminal domain-containing protein</fullName>
    </recommendedName>
</protein>
<sequence>MSITLLCLIKGNTTASAFAVDIDREKLVSHLKKAIKVEKQNDFAGIDADRLKLWKVPISDDQVDPLSNLSLQDSDELLAINEIGEYWTEKPPKKLASLQALLNKSTHDFDVVVHPKRKPNKWTANIEHATLEGLKEYIRKMYQPPALENDGAELNLMNDEDKYSPQNLREILRIFVSNKKLKFTVFIETPSKPFSDWSFPKVCQLYGISNDPNPDIDVFPPFSCGSADLNSDESKAVIKYLMAEIKLRQDVTPLNKANEATKSIYSYCYLASGISLYKDNFKLIPEKLIEVKKEDFMKGFAQASVQMESTLSRKRKADEIDNGQDVNRVFGIVTDASEWYFMECSLDNEGKPSFKLSEPVTVVYKDENLQVKVEKVLGHIVWILEEAQKPVEASQSGVKR</sequence>
<reference evidence="5 6" key="2">
    <citation type="submission" date="2017-09" db="EMBL/GenBank/DDBJ databases">
        <title>Extensive intraspecific genome diversity in a model arbuscular mycorrhizal fungus.</title>
        <authorList>
            <person name="Chen E.C."/>
            <person name="Morin E."/>
            <person name="Beaudet D."/>
            <person name="Noel J."/>
            <person name="Ndikumana S."/>
            <person name="Charron P."/>
            <person name="St-Onge C."/>
            <person name="Giorgi J."/>
            <person name="Grigoriev I.V."/>
            <person name="Roux C."/>
            <person name="Martin F.M."/>
            <person name="Corradi N."/>
        </authorList>
    </citation>
    <scope>NUCLEOTIDE SEQUENCE [LARGE SCALE GENOMIC DNA]</scope>
    <source>
        <strain evidence="5 6">A5</strain>
    </source>
</reference>
<dbReference type="VEuPathDB" id="FungiDB:RhiirA1_542956"/>
<evidence type="ECO:0000313" key="6">
    <source>
        <dbReference type="Proteomes" id="UP000232722"/>
    </source>
</evidence>
<evidence type="ECO:0000259" key="4">
    <source>
        <dbReference type="Pfam" id="PF20147"/>
    </source>
</evidence>
<dbReference type="Pfam" id="PF20147">
    <property type="entry name" value="Crinkler"/>
    <property type="match status" value="1"/>
</dbReference>
<dbReference type="GO" id="GO:0043657">
    <property type="term" value="C:host cell"/>
    <property type="evidence" value="ECO:0007669"/>
    <property type="project" value="UniProtKB-SubCell"/>
</dbReference>
<dbReference type="VEuPathDB" id="FungiDB:RhiirFUN_025407"/>
<gene>
    <name evidence="5" type="ORF">RhiirA5_505541</name>
</gene>
<dbReference type="EMBL" id="LLXJ01002074">
    <property type="protein sequence ID" value="PKB99785.1"/>
    <property type="molecule type" value="Genomic_DNA"/>
</dbReference>
<evidence type="ECO:0000256" key="1">
    <source>
        <dbReference type="ARBA" id="ARBA00004340"/>
    </source>
</evidence>
<evidence type="ECO:0000256" key="2">
    <source>
        <dbReference type="ARBA" id="ARBA00004613"/>
    </source>
</evidence>